<proteinExistence type="predicted"/>
<sequence length="846" mass="93865">MTCSKQLEERPSVAIFGYDQPLVDDLTSRFQLRKPNADGLDTVIHALSRQDECQQVVLDIATGVGKTWLLAALLEYAAASGVKNLLVVLPGKTVRTKTIANFTRGASGFIEGAEIEKSVITPQNFDQHSATIRDKDVVKLFLMNVHHLVQQDTNDYVKPDSTTAKNLRTARPQEMLGKSLLSHLTAADDLLVVLDESHRYGGSAATWSAALSLLKPAARVGLTATPAEDDHVIFEYTLHDAIAEKFVKTPVVAHRKGGYRDGEALGQLKDAKKILERKASAYRDYEVEHPDVPRINPIMLVTCQDTEHADEIANILRGGDMFPGSGQVLVVHSNAISEAVEEQLALVQEPDSPVRAIVQVSMLNEGWNVHNVAVLVPIRALESDTLTEQMIGRGLRLPYGKYTGDEWIDSLDILSHKSIYEALRKNGLSGHERAISEVPTIPEKPPVPTTAGATNGSSEVSEDEVFWLTPGTVDQAAAIDPTLGTVAALGGGVRAIESLVENETEVEVEVPRESVRLSDGKQFAFPLTTFETTPNRLELVNLNDDWHKTVAASVGSDFTEQIDRETIVVTDKYGAVRLEATTQVELFEEVVTAKDAQNSLELNLRKLAALKNGQSGDVNRRYLVQFVKRFASMVGGDWTGKRIAVAVMRLKAAVNQASDEAARQMQEKPRIHELMLPKRGDYELAIGRTIESQHAVTDITKFKPRQNYDGWQRSLYSASQFDSFSAEILVAQMLDRSDQIVWWMRLEQGDGAKIEYGAGRSYYPDFVALDRDGVHWIIEGKDVRGRNDETVKAKRAAAERVLRMMEAEPGWQKSRWGYLIAYEDDVKMAQSWTNLRQMSDPRVMLE</sequence>
<name>A0ABY2IDB8_9MICO</name>
<comment type="caution">
    <text evidence="3">The sequence shown here is derived from an EMBL/GenBank/DDBJ whole genome shotgun (WGS) entry which is preliminary data.</text>
</comment>
<dbReference type="SMART" id="SM00487">
    <property type="entry name" value="DEXDc"/>
    <property type="match status" value="1"/>
</dbReference>
<organism evidence="3 4">
    <name type="scientific">Cryobacterium algoricola</name>
    <dbReference type="NCBI Taxonomy" id="1259183"/>
    <lineage>
        <taxon>Bacteria</taxon>
        <taxon>Bacillati</taxon>
        <taxon>Actinomycetota</taxon>
        <taxon>Actinomycetes</taxon>
        <taxon>Micrococcales</taxon>
        <taxon>Microbacteriaceae</taxon>
        <taxon>Cryobacterium</taxon>
    </lineage>
</organism>
<dbReference type="InterPro" id="IPR006935">
    <property type="entry name" value="Helicase/UvrB_N"/>
</dbReference>
<accession>A0ABY2IDB8</accession>
<feature type="domain" description="Helicase ATP-binding" evidence="2">
    <location>
        <begin position="28"/>
        <end position="260"/>
    </location>
</feature>
<dbReference type="InterPro" id="IPR050742">
    <property type="entry name" value="Helicase_Restrict-Modif_Enz"/>
</dbReference>
<evidence type="ECO:0000259" key="2">
    <source>
        <dbReference type="SMART" id="SM00487"/>
    </source>
</evidence>
<dbReference type="SUPFAM" id="SSF52540">
    <property type="entry name" value="P-loop containing nucleoside triphosphate hydrolases"/>
    <property type="match status" value="1"/>
</dbReference>
<dbReference type="InterPro" id="IPR027417">
    <property type="entry name" value="P-loop_NTPase"/>
</dbReference>
<dbReference type="Proteomes" id="UP000297608">
    <property type="component" value="Unassembled WGS sequence"/>
</dbReference>
<dbReference type="PANTHER" id="PTHR47396:SF1">
    <property type="entry name" value="ATP-DEPENDENT HELICASE IRC3-RELATED"/>
    <property type="match status" value="1"/>
</dbReference>
<dbReference type="Gene3D" id="3.40.50.300">
    <property type="entry name" value="P-loop containing nucleotide triphosphate hydrolases"/>
    <property type="match status" value="2"/>
</dbReference>
<protein>
    <recommendedName>
        <fullName evidence="2">Helicase ATP-binding domain-containing protein</fullName>
    </recommendedName>
</protein>
<dbReference type="Pfam" id="PF04851">
    <property type="entry name" value="ResIII"/>
    <property type="match status" value="1"/>
</dbReference>
<dbReference type="EMBL" id="SOFG01000011">
    <property type="protein sequence ID" value="TFB86876.1"/>
    <property type="molecule type" value="Genomic_DNA"/>
</dbReference>
<reference evidence="3 4" key="1">
    <citation type="submission" date="2019-03" db="EMBL/GenBank/DDBJ databases">
        <title>Genomics of glacier-inhabiting Cryobacterium strains.</title>
        <authorList>
            <person name="Liu Q."/>
            <person name="Xin Y.-H."/>
        </authorList>
    </citation>
    <scope>NUCLEOTIDE SEQUENCE [LARGE SCALE GENOMIC DNA]</scope>
    <source>
        <strain evidence="3 4">MDB2-B</strain>
    </source>
</reference>
<gene>
    <name evidence="3" type="ORF">E3O44_06835</name>
</gene>
<evidence type="ECO:0000313" key="3">
    <source>
        <dbReference type="EMBL" id="TFB86876.1"/>
    </source>
</evidence>
<feature type="region of interest" description="Disordered" evidence="1">
    <location>
        <begin position="439"/>
        <end position="459"/>
    </location>
</feature>
<keyword evidence="4" id="KW-1185">Reference proteome</keyword>
<evidence type="ECO:0000313" key="4">
    <source>
        <dbReference type="Proteomes" id="UP000297608"/>
    </source>
</evidence>
<dbReference type="InterPro" id="IPR014001">
    <property type="entry name" value="Helicase_ATP-bd"/>
</dbReference>
<dbReference type="PANTHER" id="PTHR47396">
    <property type="entry name" value="TYPE I RESTRICTION ENZYME ECOKI R PROTEIN"/>
    <property type="match status" value="1"/>
</dbReference>
<evidence type="ECO:0000256" key="1">
    <source>
        <dbReference type="SAM" id="MobiDB-lite"/>
    </source>
</evidence>